<dbReference type="SUPFAM" id="SSF53448">
    <property type="entry name" value="Nucleotide-diphospho-sugar transferases"/>
    <property type="match status" value="1"/>
</dbReference>
<evidence type="ECO:0000256" key="7">
    <source>
        <dbReference type="ARBA" id="ARBA00022679"/>
    </source>
</evidence>
<name>A0A7R8WN78_9CRUS</name>
<dbReference type="EC" id="2.4.1.80" evidence="5"/>
<dbReference type="EMBL" id="OB663792">
    <property type="protein sequence ID" value="CAD7231708.1"/>
    <property type="molecule type" value="Genomic_DNA"/>
</dbReference>
<dbReference type="GO" id="GO:0016020">
    <property type="term" value="C:membrane"/>
    <property type="evidence" value="ECO:0007669"/>
    <property type="project" value="UniProtKB-SubCell"/>
</dbReference>
<sequence>MQPAYQSAKHDLILISDSGIRMKPDTLRDMVEHMTDRVGLVHQMPFISELKEGGFPGILEKVYFGTYFARIYLTADFYRINCCTGMSVLVRKSILDATGGLKPLGKYLGEDYMLARTVKNQGYRCTIASQPAWQNSGEADVNAFHARLIRWTRLRMATVPATLFLEPISQCFPLGILGAISVGILFRWDPAIFLLLHCLAWFFLDYLLITSITVDEASNGHGSGNAVPGAHFAVFPTGYPRSHLCRDSLPGGHLSFTKLEFLVAWVFREATAPLLFAKALRDPAVIRWRTGFYRLHWGGTTEEVTAPTKVIKT</sequence>
<accession>A0A7R8WN78</accession>
<keyword evidence="8" id="KW-0812">Transmembrane</keyword>
<dbReference type="UniPathway" id="UPA00222"/>
<evidence type="ECO:0000256" key="8">
    <source>
        <dbReference type="ARBA" id="ARBA00022692"/>
    </source>
</evidence>
<dbReference type="Gene3D" id="3.90.550.10">
    <property type="entry name" value="Spore Coat Polysaccharide Biosynthesis Protein SpsA, Chain A"/>
    <property type="match status" value="1"/>
</dbReference>
<dbReference type="InterPro" id="IPR025993">
    <property type="entry name" value="Ceramide_glucosylTrfase"/>
</dbReference>
<evidence type="ECO:0000313" key="11">
    <source>
        <dbReference type="EMBL" id="CAD7231708.1"/>
    </source>
</evidence>
<evidence type="ECO:0000256" key="10">
    <source>
        <dbReference type="ARBA" id="ARBA00023136"/>
    </source>
</evidence>
<evidence type="ECO:0000256" key="1">
    <source>
        <dbReference type="ARBA" id="ARBA00004141"/>
    </source>
</evidence>
<dbReference type="GO" id="GO:0006679">
    <property type="term" value="P:glucosylceramide biosynthetic process"/>
    <property type="evidence" value="ECO:0007669"/>
    <property type="project" value="TreeGrafter"/>
</dbReference>
<comment type="pathway">
    <text evidence="2">Lipid metabolism; sphingolipid metabolism.</text>
</comment>
<evidence type="ECO:0000256" key="5">
    <source>
        <dbReference type="ARBA" id="ARBA00012699"/>
    </source>
</evidence>
<keyword evidence="6" id="KW-0328">Glycosyltransferase</keyword>
<comment type="similarity">
    <text evidence="4">Belongs to the glycosyltransferase 2 family.</text>
</comment>
<protein>
    <recommendedName>
        <fullName evidence="5">ceramide glucosyltransferase</fullName>
        <ecNumber evidence="5">2.4.1.80</ecNumber>
    </recommendedName>
</protein>
<reference evidence="11" key="1">
    <citation type="submission" date="2020-11" db="EMBL/GenBank/DDBJ databases">
        <authorList>
            <person name="Tran Van P."/>
        </authorList>
    </citation>
    <scope>NUCLEOTIDE SEQUENCE</scope>
</reference>
<proteinExistence type="inferred from homology"/>
<dbReference type="PANTHER" id="PTHR12726:SF0">
    <property type="entry name" value="CERAMIDE GLUCOSYLTRANSFERASE"/>
    <property type="match status" value="1"/>
</dbReference>
<dbReference type="AlphaFoldDB" id="A0A7R8WN78"/>
<evidence type="ECO:0000256" key="2">
    <source>
        <dbReference type="ARBA" id="ARBA00004760"/>
    </source>
</evidence>
<evidence type="ECO:0000256" key="3">
    <source>
        <dbReference type="ARBA" id="ARBA00004991"/>
    </source>
</evidence>
<evidence type="ECO:0000256" key="6">
    <source>
        <dbReference type="ARBA" id="ARBA00022676"/>
    </source>
</evidence>
<gene>
    <name evidence="11" type="ORF">CTOB1V02_LOCUS9552</name>
</gene>
<feature type="non-terminal residue" evidence="11">
    <location>
        <position position="1"/>
    </location>
</feature>
<organism evidence="11">
    <name type="scientific">Cyprideis torosa</name>
    <dbReference type="NCBI Taxonomy" id="163714"/>
    <lineage>
        <taxon>Eukaryota</taxon>
        <taxon>Metazoa</taxon>
        <taxon>Ecdysozoa</taxon>
        <taxon>Arthropoda</taxon>
        <taxon>Crustacea</taxon>
        <taxon>Oligostraca</taxon>
        <taxon>Ostracoda</taxon>
        <taxon>Podocopa</taxon>
        <taxon>Podocopida</taxon>
        <taxon>Cytherocopina</taxon>
        <taxon>Cytheroidea</taxon>
        <taxon>Cytherideidae</taxon>
        <taxon>Cyprideis</taxon>
    </lineage>
</organism>
<evidence type="ECO:0000256" key="4">
    <source>
        <dbReference type="ARBA" id="ARBA00006739"/>
    </source>
</evidence>
<comment type="pathway">
    <text evidence="3">Sphingolipid metabolism.</text>
</comment>
<dbReference type="Pfam" id="PF13506">
    <property type="entry name" value="Glyco_transf_21"/>
    <property type="match status" value="1"/>
</dbReference>
<evidence type="ECO:0000256" key="9">
    <source>
        <dbReference type="ARBA" id="ARBA00022989"/>
    </source>
</evidence>
<dbReference type="PANTHER" id="PTHR12726">
    <property type="entry name" value="CERAMIDE GLUCOSYLTRANSFERASE"/>
    <property type="match status" value="1"/>
</dbReference>
<comment type="subcellular location">
    <subcellularLocation>
        <location evidence="1">Membrane</location>
        <topology evidence="1">Multi-pass membrane protein</topology>
    </subcellularLocation>
</comment>
<keyword evidence="7" id="KW-0808">Transferase</keyword>
<dbReference type="OrthoDB" id="1483400at2759"/>
<keyword evidence="10" id="KW-0472">Membrane</keyword>
<dbReference type="InterPro" id="IPR029044">
    <property type="entry name" value="Nucleotide-diphossugar_trans"/>
</dbReference>
<keyword evidence="9" id="KW-1133">Transmembrane helix</keyword>
<dbReference type="GO" id="GO:0008120">
    <property type="term" value="F:ceramide glucosyltransferase activity"/>
    <property type="evidence" value="ECO:0007669"/>
    <property type="project" value="UniProtKB-EC"/>
</dbReference>